<sequence>MPENYLDKDEEIRFLRALLEEEKLKRKSAESKIKEEQNKRLKAEDNFQTEKNKRTAAEGNLSAEKAKRQEAEEKLVNTEKAFVAVFKLVPKALENAEVLQKEISAVTSLT</sequence>
<organism evidence="2 3">
    <name type="scientific">Turicimonas muris</name>
    <dbReference type="NCBI Taxonomy" id="1796652"/>
    <lineage>
        <taxon>Bacteria</taxon>
        <taxon>Pseudomonadati</taxon>
        <taxon>Pseudomonadota</taxon>
        <taxon>Betaproteobacteria</taxon>
        <taxon>Burkholderiales</taxon>
        <taxon>Sutterellaceae</taxon>
        <taxon>Turicimonas</taxon>
    </lineage>
</organism>
<dbReference type="GeneID" id="78363350"/>
<proteinExistence type="predicted"/>
<gene>
    <name evidence="2" type="ORF">ADH67_02285</name>
</gene>
<evidence type="ECO:0000313" key="2">
    <source>
        <dbReference type="EMBL" id="OXE51141.1"/>
    </source>
</evidence>
<reference evidence="3" key="1">
    <citation type="submission" date="2017-05" db="EMBL/GenBank/DDBJ databases">
        <title>Improved OligoMM genomes.</title>
        <authorList>
            <person name="Garzetti D."/>
        </authorList>
    </citation>
    <scope>NUCLEOTIDE SEQUENCE [LARGE SCALE GENOMIC DNA]</scope>
    <source>
        <strain evidence="3">YL45</strain>
    </source>
</reference>
<comment type="caution">
    <text evidence="2">The sequence shown here is derived from an EMBL/GenBank/DDBJ whole genome shotgun (WGS) entry which is preliminary data.</text>
</comment>
<feature type="compositionally biased region" description="Basic and acidic residues" evidence="1">
    <location>
        <begin position="25"/>
        <end position="56"/>
    </location>
</feature>
<name>A0A227KRL2_9BURK</name>
<accession>A0A227KRL2</accession>
<dbReference type="EMBL" id="NHMP01000001">
    <property type="protein sequence ID" value="OXE51141.1"/>
    <property type="molecule type" value="Genomic_DNA"/>
</dbReference>
<evidence type="ECO:0000313" key="3">
    <source>
        <dbReference type="Proteomes" id="UP000214610"/>
    </source>
</evidence>
<dbReference type="Proteomes" id="UP000214610">
    <property type="component" value="Unassembled WGS sequence"/>
</dbReference>
<protein>
    <submittedName>
        <fullName evidence="2">Uncharacterized protein</fullName>
    </submittedName>
</protein>
<dbReference type="AlphaFoldDB" id="A0A227KRL2"/>
<evidence type="ECO:0000256" key="1">
    <source>
        <dbReference type="SAM" id="MobiDB-lite"/>
    </source>
</evidence>
<keyword evidence="3" id="KW-1185">Reference proteome</keyword>
<dbReference type="RefSeq" id="WP_066591239.1">
    <property type="nucleotide sequence ID" value="NZ_CAPFQK010000004.1"/>
</dbReference>
<feature type="region of interest" description="Disordered" evidence="1">
    <location>
        <begin position="25"/>
        <end position="66"/>
    </location>
</feature>